<evidence type="ECO:0008006" key="3">
    <source>
        <dbReference type="Google" id="ProtNLM"/>
    </source>
</evidence>
<dbReference type="EMBL" id="LBZW01000002">
    <property type="protein sequence ID" value="KKR79791.1"/>
    <property type="molecule type" value="Genomic_DNA"/>
</dbReference>
<dbReference type="Pfam" id="PF08843">
    <property type="entry name" value="AbiEii"/>
    <property type="match status" value="1"/>
</dbReference>
<gene>
    <name evidence="1" type="ORF">UU24_C0002G0027</name>
</gene>
<dbReference type="Gene3D" id="3.10.450.620">
    <property type="entry name" value="JHP933, nucleotidyltransferase-like core domain"/>
    <property type="match status" value="1"/>
</dbReference>
<protein>
    <recommendedName>
        <fullName evidence="3">Nucleotidyl transferase AbiEii/AbiGii toxin family protein</fullName>
    </recommendedName>
</protein>
<name>A0A0G0TY94_9BACT</name>
<proteinExistence type="predicted"/>
<sequence length="234" mass="27613">MTLNPEIHKNIILQILIDIYSDTTISPYLGFKGGTAALLFYELPRFSVDLDFDLLDESKEDFIFEKILKIVGKYGEVKDAEKKRFNLFFLLSYKNKEKNTQNVKVEINRRIFGSKYEVRFYNGISMLVMVKEDMFAHKLVAMYDRFGETNRDIFDVWFFSKSNWEINKKIVEERTNMSFKDFLTKCILELEGMNDNNILSGMGELLTEKQKAWVKSKLKLETILQLKLRLGFEK</sequence>
<dbReference type="Proteomes" id="UP000034749">
    <property type="component" value="Unassembled WGS sequence"/>
</dbReference>
<reference evidence="1 2" key="1">
    <citation type="journal article" date="2015" name="Nature">
        <title>rRNA introns, odd ribosomes, and small enigmatic genomes across a large radiation of phyla.</title>
        <authorList>
            <person name="Brown C.T."/>
            <person name="Hug L.A."/>
            <person name="Thomas B.C."/>
            <person name="Sharon I."/>
            <person name="Castelle C.J."/>
            <person name="Singh A."/>
            <person name="Wilkins M.J."/>
            <person name="Williams K.H."/>
            <person name="Banfield J.F."/>
        </authorList>
    </citation>
    <scope>NUCLEOTIDE SEQUENCE [LARGE SCALE GENOMIC DNA]</scope>
</reference>
<evidence type="ECO:0000313" key="2">
    <source>
        <dbReference type="Proteomes" id="UP000034749"/>
    </source>
</evidence>
<dbReference type="InterPro" id="IPR014942">
    <property type="entry name" value="AbiEii"/>
</dbReference>
<evidence type="ECO:0000313" key="1">
    <source>
        <dbReference type="EMBL" id="KKR79791.1"/>
    </source>
</evidence>
<organism evidence="1 2">
    <name type="scientific">Candidatus Nomurabacteria bacterium GW2011_GWA2_40_9</name>
    <dbReference type="NCBI Taxonomy" id="1618734"/>
    <lineage>
        <taxon>Bacteria</taxon>
        <taxon>Candidatus Nomuraibacteriota</taxon>
    </lineage>
</organism>
<accession>A0A0G0TY94</accession>
<dbReference type="AlphaFoldDB" id="A0A0G0TY94"/>
<comment type="caution">
    <text evidence="1">The sequence shown here is derived from an EMBL/GenBank/DDBJ whole genome shotgun (WGS) entry which is preliminary data.</text>
</comment>